<dbReference type="EMBL" id="WTYR01000001">
    <property type="protein sequence ID" value="MXP09428.1"/>
    <property type="molecule type" value="Genomic_DNA"/>
</dbReference>
<sequence>MKKFLLLAACASLAACGGNDTDETATIEPAEPVAEAPAPVDPAVADAAGTFEMTAEDGTVMMRTVNADGTYTSTVNGEAGEAGTVRMSGNDMCYDPEGPDAETCWTAGDTGANGTFTATGPDGETLTVRRTN</sequence>
<dbReference type="OrthoDB" id="7408034at2"/>
<feature type="chain" id="PRO_5026063856" evidence="1">
    <location>
        <begin position="18"/>
        <end position="132"/>
    </location>
</feature>
<gene>
    <name evidence="2" type="ORF">GRI68_04485</name>
</gene>
<keyword evidence="1" id="KW-0732">Signal</keyword>
<comment type="caution">
    <text evidence="2">The sequence shown here is derived from an EMBL/GenBank/DDBJ whole genome shotgun (WGS) entry which is preliminary data.</text>
</comment>
<reference evidence="2 3" key="1">
    <citation type="submission" date="2019-12" db="EMBL/GenBank/DDBJ databases">
        <title>Genomic-based taxomic classification of the family Erythrobacteraceae.</title>
        <authorList>
            <person name="Xu L."/>
        </authorList>
    </citation>
    <scope>NUCLEOTIDE SEQUENCE [LARGE SCALE GENOMIC DNA]</scope>
    <source>
        <strain evidence="2 3">LMG 29519</strain>
    </source>
</reference>
<protein>
    <submittedName>
        <fullName evidence="2">Uncharacterized protein</fullName>
    </submittedName>
</protein>
<organism evidence="2 3">
    <name type="scientific">Alteriqipengyuania halimionae</name>
    <dbReference type="NCBI Taxonomy" id="1926630"/>
    <lineage>
        <taxon>Bacteria</taxon>
        <taxon>Pseudomonadati</taxon>
        <taxon>Pseudomonadota</taxon>
        <taxon>Alphaproteobacteria</taxon>
        <taxon>Sphingomonadales</taxon>
        <taxon>Erythrobacteraceae</taxon>
        <taxon>Alteriqipengyuania</taxon>
    </lineage>
</organism>
<keyword evidence="3" id="KW-1185">Reference proteome</keyword>
<accession>A0A6I4U0M3</accession>
<proteinExistence type="predicted"/>
<dbReference type="AlphaFoldDB" id="A0A6I4U0M3"/>
<name>A0A6I4U0M3_9SPHN</name>
<evidence type="ECO:0000313" key="2">
    <source>
        <dbReference type="EMBL" id="MXP09428.1"/>
    </source>
</evidence>
<dbReference type="Proteomes" id="UP000429229">
    <property type="component" value="Unassembled WGS sequence"/>
</dbReference>
<evidence type="ECO:0000313" key="3">
    <source>
        <dbReference type="Proteomes" id="UP000429229"/>
    </source>
</evidence>
<evidence type="ECO:0000256" key="1">
    <source>
        <dbReference type="SAM" id="SignalP"/>
    </source>
</evidence>
<feature type="signal peptide" evidence="1">
    <location>
        <begin position="1"/>
        <end position="17"/>
    </location>
</feature>
<dbReference type="RefSeq" id="WP_160616120.1">
    <property type="nucleotide sequence ID" value="NZ_WTYR01000001.1"/>
</dbReference>
<dbReference type="PROSITE" id="PS51257">
    <property type="entry name" value="PROKAR_LIPOPROTEIN"/>
    <property type="match status" value="1"/>
</dbReference>